<dbReference type="OrthoDB" id="419537at2759"/>
<dbReference type="AlphaFoldDB" id="A0A167EDV7"/>
<dbReference type="GO" id="GO:0031573">
    <property type="term" value="P:mitotic intra-S DNA damage checkpoint signaling"/>
    <property type="evidence" value="ECO:0007669"/>
    <property type="project" value="TreeGrafter"/>
</dbReference>
<dbReference type="InterPro" id="IPR007150">
    <property type="entry name" value="HUS1/Mec3"/>
</dbReference>
<dbReference type="GO" id="GO:0030896">
    <property type="term" value="C:checkpoint clamp complex"/>
    <property type="evidence" value="ECO:0007669"/>
    <property type="project" value="InterPro"/>
</dbReference>
<evidence type="ECO:0000313" key="6">
    <source>
        <dbReference type="EMBL" id="ANB13949.1"/>
    </source>
</evidence>
<feature type="region of interest" description="Disordered" evidence="5">
    <location>
        <begin position="135"/>
        <end position="154"/>
    </location>
</feature>
<keyword evidence="3" id="KW-0539">Nucleus</keyword>
<dbReference type="KEGG" id="slb:AWJ20_4902"/>
<dbReference type="Proteomes" id="UP000189580">
    <property type="component" value="Chromosome d"/>
</dbReference>
<evidence type="ECO:0000256" key="5">
    <source>
        <dbReference type="SAM" id="MobiDB-lite"/>
    </source>
</evidence>
<protein>
    <recommendedName>
        <fullName evidence="4">Checkpoint protein</fullName>
    </recommendedName>
</protein>
<evidence type="ECO:0000313" key="7">
    <source>
        <dbReference type="Proteomes" id="UP000189580"/>
    </source>
</evidence>
<dbReference type="Pfam" id="PF04005">
    <property type="entry name" value="Hus1"/>
    <property type="match status" value="1"/>
</dbReference>
<name>A0A167EDV7_9ASCO</name>
<dbReference type="PIRSF" id="PIRSF011312">
    <property type="entry name" value="Cell_cycle_HUS1"/>
    <property type="match status" value="1"/>
</dbReference>
<evidence type="ECO:0000256" key="2">
    <source>
        <dbReference type="ARBA" id="ARBA00005563"/>
    </source>
</evidence>
<comment type="similarity">
    <text evidence="2 4">Belongs to the HUS1 family.</text>
</comment>
<dbReference type="GO" id="GO:0006289">
    <property type="term" value="P:nucleotide-excision repair"/>
    <property type="evidence" value="ECO:0007669"/>
    <property type="project" value="TreeGrafter"/>
</dbReference>
<dbReference type="GO" id="GO:0000724">
    <property type="term" value="P:double-strand break repair via homologous recombination"/>
    <property type="evidence" value="ECO:0007669"/>
    <property type="project" value="TreeGrafter"/>
</dbReference>
<dbReference type="GO" id="GO:0033314">
    <property type="term" value="P:mitotic DNA replication checkpoint signaling"/>
    <property type="evidence" value="ECO:0007669"/>
    <property type="project" value="TreeGrafter"/>
</dbReference>
<dbReference type="PANTHER" id="PTHR12900">
    <property type="entry name" value="MITOTIC AND DNA DAMAGE CHECKPOINT PROTEIN HUS1"/>
    <property type="match status" value="1"/>
</dbReference>
<accession>A0A167EDV7</accession>
<dbReference type="GO" id="GO:0000723">
    <property type="term" value="P:telomere maintenance"/>
    <property type="evidence" value="ECO:0007669"/>
    <property type="project" value="TreeGrafter"/>
</dbReference>
<dbReference type="RefSeq" id="XP_018736426.1">
    <property type="nucleotide sequence ID" value="XM_018882005.1"/>
</dbReference>
<dbReference type="GO" id="GO:0035861">
    <property type="term" value="C:site of double-strand break"/>
    <property type="evidence" value="ECO:0007669"/>
    <property type="project" value="TreeGrafter"/>
</dbReference>
<gene>
    <name evidence="6" type="primary">hus1</name>
    <name evidence="6" type="ORF">AWJ20_4902</name>
</gene>
<keyword evidence="7" id="KW-1185">Reference proteome</keyword>
<organism evidence="6 7">
    <name type="scientific">Sugiyamaella lignohabitans</name>
    <dbReference type="NCBI Taxonomy" id="796027"/>
    <lineage>
        <taxon>Eukaryota</taxon>
        <taxon>Fungi</taxon>
        <taxon>Dikarya</taxon>
        <taxon>Ascomycota</taxon>
        <taxon>Saccharomycotina</taxon>
        <taxon>Dipodascomycetes</taxon>
        <taxon>Dipodascales</taxon>
        <taxon>Trichomonascaceae</taxon>
        <taxon>Sugiyamaella</taxon>
    </lineage>
</organism>
<evidence type="ECO:0000256" key="3">
    <source>
        <dbReference type="ARBA" id="ARBA00023242"/>
    </source>
</evidence>
<dbReference type="GO" id="GO:0044778">
    <property type="term" value="P:meiotic DNA integrity checkpoint signaling"/>
    <property type="evidence" value="ECO:0007669"/>
    <property type="project" value="TreeGrafter"/>
</dbReference>
<evidence type="ECO:0000256" key="4">
    <source>
        <dbReference type="PIRNR" id="PIRNR011312"/>
    </source>
</evidence>
<dbReference type="InterPro" id="IPR016580">
    <property type="entry name" value="HUS1"/>
</dbReference>
<dbReference type="PANTHER" id="PTHR12900:SF0">
    <property type="entry name" value="CHECKPOINT PROTEIN"/>
    <property type="match status" value="1"/>
</dbReference>
<dbReference type="GeneID" id="30037085"/>
<dbReference type="GO" id="GO:0005730">
    <property type="term" value="C:nucleolus"/>
    <property type="evidence" value="ECO:0007669"/>
    <property type="project" value="InterPro"/>
</dbReference>
<reference evidence="6 7" key="1">
    <citation type="submission" date="2016-02" db="EMBL/GenBank/DDBJ databases">
        <title>Complete genome sequence and transcriptome regulation of the pentose utilising yeast Sugiyamaella lignohabitans.</title>
        <authorList>
            <person name="Bellasio M."/>
            <person name="Peymann A."/>
            <person name="Valli M."/>
            <person name="Sipitzky M."/>
            <person name="Graf A."/>
            <person name="Sauer M."/>
            <person name="Marx H."/>
            <person name="Mattanovich D."/>
        </authorList>
    </citation>
    <scope>NUCLEOTIDE SEQUENCE [LARGE SCALE GENOMIC DNA]</scope>
    <source>
        <strain evidence="6 7">CBS 10342</strain>
    </source>
</reference>
<comment type="subcellular location">
    <subcellularLocation>
        <location evidence="1">Nucleus</location>
    </subcellularLocation>
</comment>
<sequence length="221" mass="25141">MYRAIRSFDTGGRGIGSISLKLRRQNKTPLLRVSFEQSMGIGDSTYVQHEFPVRLVRVDERKAIEEPQCPPPDLYLELPNALSEINRVIDKFKALGTHVRIRVNKLGHISFEVHGDGLRVESTFKYGKVVLAVDDENNTTQPPELEQDPYSNEPANDPSVTVMLKDLSNVLRITTVVKRIVVGVCNEYALILYCYLDRDPDKHDDSGDEEVLTYYMSHFDV</sequence>
<dbReference type="EMBL" id="CP014502">
    <property type="protein sequence ID" value="ANB13949.1"/>
    <property type="molecule type" value="Genomic_DNA"/>
</dbReference>
<dbReference type="Gene3D" id="3.70.10.10">
    <property type="match status" value="1"/>
</dbReference>
<evidence type="ECO:0000256" key="1">
    <source>
        <dbReference type="ARBA" id="ARBA00004123"/>
    </source>
</evidence>
<proteinExistence type="inferred from homology"/>